<name>A0A0K1PZY9_9BACT</name>
<accession>A0A0K1PZY9</accession>
<evidence type="ECO:0000313" key="4">
    <source>
        <dbReference type="Proteomes" id="UP000064967"/>
    </source>
</evidence>
<dbReference type="AlphaFoldDB" id="A0A0K1PZY9"/>
<evidence type="ECO:0000256" key="1">
    <source>
        <dbReference type="SAM" id="MobiDB-lite"/>
    </source>
</evidence>
<feature type="signal peptide" evidence="2">
    <location>
        <begin position="1"/>
        <end position="22"/>
    </location>
</feature>
<organism evidence="3 4">
    <name type="scientific">Labilithrix luteola</name>
    <dbReference type="NCBI Taxonomy" id="1391654"/>
    <lineage>
        <taxon>Bacteria</taxon>
        <taxon>Pseudomonadati</taxon>
        <taxon>Myxococcota</taxon>
        <taxon>Polyangia</taxon>
        <taxon>Polyangiales</taxon>
        <taxon>Labilitrichaceae</taxon>
        <taxon>Labilithrix</taxon>
    </lineage>
</organism>
<dbReference type="RefSeq" id="WP_146650315.1">
    <property type="nucleotide sequence ID" value="NZ_CP012333.1"/>
</dbReference>
<reference evidence="3 4" key="1">
    <citation type="submission" date="2015-08" db="EMBL/GenBank/DDBJ databases">
        <authorList>
            <person name="Babu N.S."/>
            <person name="Beckwith C.J."/>
            <person name="Beseler K.G."/>
            <person name="Brison A."/>
            <person name="Carone J.V."/>
            <person name="Caskin T.P."/>
            <person name="Diamond M."/>
            <person name="Durham M.E."/>
            <person name="Foxe J.M."/>
            <person name="Go M."/>
            <person name="Henderson B.A."/>
            <person name="Jones I.B."/>
            <person name="McGettigan J.A."/>
            <person name="Micheletti S.J."/>
            <person name="Nasrallah M.E."/>
            <person name="Ortiz D."/>
            <person name="Piller C.R."/>
            <person name="Privatt S.R."/>
            <person name="Schneider S.L."/>
            <person name="Sharp S."/>
            <person name="Smith T.C."/>
            <person name="Stanton J.D."/>
            <person name="Ullery H.E."/>
            <person name="Wilson R.J."/>
            <person name="Serrano M.G."/>
            <person name="Buck G."/>
            <person name="Lee V."/>
            <person name="Wang Y."/>
            <person name="Carvalho R."/>
            <person name="Voegtly L."/>
            <person name="Shi R."/>
            <person name="Duckworth R."/>
            <person name="Johnson A."/>
            <person name="Loviza R."/>
            <person name="Walstead R."/>
            <person name="Shah Z."/>
            <person name="Kiflezghi M."/>
            <person name="Wade K."/>
            <person name="Ball S.L."/>
            <person name="Bradley K.W."/>
            <person name="Asai D.J."/>
            <person name="Bowman C.A."/>
            <person name="Russell D.A."/>
            <person name="Pope W.H."/>
            <person name="Jacobs-Sera D."/>
            <person name="Hendrix R.W."/>
            <person name="Hatfull G.F."/>
        </authorList>
    </citation>
    <scope>NUCLEOTIDE SEQUENCE [LARGE SCALE GENOMIC DNA]</scope>
    <source>
        <strain evidence="3 4">DSM 27648</strain>
    </source>
</reference>
<proteinExistence type="predicted"/>
<gene>
    <name evidence="3" type="ORF">AKJ09_05726</name>
</gene>
<evidence type="ECO:0008006" key="5">
    <source>
        <dbReference type="Google" id="ProtNLM"/>
    </source>
</evidence>
<sequence>MRCRLIGVVVLALLAQTSRARADEGRANAGDATPAAPATSNAPTPRANAIEREPSFDNAPLAVRHQRVEYGLQVSKIRSRISGADPWQNGLDITASLGLSPRVPWLRLAGFQAFVFRAFDSKSFSVTPFFQGLEGGVKLGFLELGASVGVSAVSVDIAHTDWSVGFLQPRTSALAGLSFRDVHLRALAFSEYYWRWVGRDSALVQGLGIQLIIGVPAR</sequence>
<evidence type="ECO:0000256" key="2">
    <source>
        <dbReference type="SAM" id="SignalP"/>
    </source>
</evidence>
<evidence type="ECO:0000313" key="3">
    <source>
        <dbReference type="EMBL" id="AKU99062.1"/>
    </source>
</evidence>
<protein>
    <recommendedName>
        <fullName evidence="5">Outer membrane protein beta-barrel domain-containing protein</fullName>
    </recommendedName>
</protein>
<keyword evidence="2" id="KW-0732">Signal</keyword>
<feature type="region of interest" description="Disordered" evidence="1">
    <location>
        <begin position="22"/>
        <end position="48"/>
    </location>
</feature>
<dbReference type="KEGG" id="llu:AKJ09_05726"/>
<dbReference type="EMBL" id="CP012333">
    <property type="protein sequence ID" value="AKU99062.1"/>
    <property type="molecule type" value="Genomic_DNA"/>
</dbReference>
<keyword evidence="4" id="KW-1185">Reference proteome</keyword>
<feature type="chain" id="PRO_5005466907" description="Outer membrane protein beta-barrel domain-containing protein" evidence="2">
    <location>
        <begin position="23"/>
        <end position="218"/>
    </location>
</feature>
<dbReference type="Proteomes" id="UP000064967">
    <property type="component" value="Chromosome"/>
</dbReference>
<feature type="compositionally biased region" description="Low complexity" evidence="1">
    <location>
        <begin position="32"/>
        <end position="48"/>
    </location>
</feature>